<gene>
    <name evidence="2" type="ORF">KUH32_03660</name>
</gene>
<evidence type="ECO:0000313" key="2">
    <source>
        <dbReference type="EMBL" id="MBV2358859.1"/>
    </source>
</evidence>
<dbReference type="InterPro" id="IPR003779">
    <property type="entry name" value="CMD-like"/>
</dbReference>
<dbReference type="EMBL" id="JAHRWL010000001">
    <property type="protein sequence ID" value="MBV2358859.1"/>
    <property type="molecule type" value="Genomic_DNA"/>
</dbReference>
<proteinExistence type="predicted"/>
<sequence>MSVKDRLADAKARQKTLSRAIPDTVAAFADLGKTVKAEGALSFKEKEYVALGIAVAIRCEPCILFHTEALIRLGATREEVAEVLATCVQMAGGPGLMYAGKALEVYDGLSADG</sequence>
<keyword evidence="3" id="KW-1185">Reference proteome</keyword>
<dbReference type="PANTHER" id="PTHR33930">
    <property type="entry name" value="ALKYL HYDROPEROXIDE REDUCTASE AHPD"/>
    <property type="match status" value="1"/>
</dbReference>
<comment type="caution">
    <text evidence="2">The sequence shown here is derived from an EMBL/GenBank/DDBJ whole genome shotgun (WGS) entry which is preliminary data.</text>
</comment>
<dbReference type="NCBIfam" id="TIGR00778">
    <property type="entry name" value="ahpD_dom"/>
    <property type="match status" value="1"/>
</dbReference>
<dbReference type="Proteomes" id="UP001166293">
    <property type="component" value="Unassembled WGS sequence"/>
</dbReference>
<dbReference type="RefSeq" id="WP_217776707.1">
    <property type="nucleotide sequence ID" value="NZ_JAHRWL010000001.1"/>
</dbReference>
<name>A0ABS6N4C7_9RHOB</name>
<evidence type="ECO:0000313" key="3">
    <source>
        <dbReference type="Proteomes" id="UP001166293"/>
    </source>
</evidence>
<accession>A0ABS6N4C7</accession>
<organism evidence="2 3">
    <name type="scientific">Thalassococcus arenae</name>
    <dbReference type="NCBI Taxonomy" id="2851652"/>
    <lineage>
        <taxon>Bacteria</taxon>
        <taxon>Pseudomonadati</taxon>
        <taxon>Pseudomonadota</taxon>
        <taxon>Alphaproteobacteria</taxon>
        <taxon>Rhodobacterales</taxon>
        <taxon>Roseobacteraceae</taxon>
        <taxon>Thalassococcus</taxon>
    </lineage>
</organism>
<dbReference type="PANTHER" id="PTHR33930:SF2">
    <property type="entry name" value="BLR3452 PROTEIN"/>
    <property type="match status" value="1"/>
</dbReference>
<dbReference type="InterPro" id="IPR004675">
    <property type="entry name" value="AhpD_core"/>
</dbReference>
<reference evidence="2" key="1">
    <citation type="submission" date="2021-06" db="EMBL/GenBank/DDBJ databases">
        <title>Thalassococcus sp. CAU 1522 isolated from sea sand, Republic of Korea.</title>
        <authorList>
            <person name="Kim W."/>
        </authorList>
    </citation>
    <scope>NUCLEOTIDE SEQUENCE</scope>
    <source>
        <strain evidence="2">CAU 1522</strain>
    </source>
</reference>
<protein>
    <submittedName>
        <fullName evidence="2">Carboxymuconolactone decarboxylase family protein</fullName>
    </submittedName>
</protein>
<evidence type="ECO:0000259" key="1">
    <source>
        <dbReference type="Pfam" id="PF02627"/>
    </source>
</evidence>
<feature type="domain" description="Carboxymuconolactone decarboxylase-like" evidence="1">
    <location>
        <begin position="22"/>
        <end position="104"/>
    </location>
</feature>
<dbReference type="Pfam" id="PF02627">
    <property type="entry name" value="CMD"/>
    <property type="match status" value="1"/>
</dbReference>